<dbReference type="STRING" id="1122252.SAMN05660443_0919"/>
<name>A0A1I1EWX1_9GAMM</name>
<dbReference type="PANTHER" id="PTHR12277">
    <property type="entry name" value="ALPHA/BETA HYDROLASE DOMAIN-CONTAINING PROTEIN"/>
    <property type="match status" value="1"/>
</dbReference>
<dbReference type="RefSeq" id="WP_177203468.1">
    <property type="nucleotide sequence ID" value="NZ_FOLH01000001.1"/>
</dbReference>
<dbReference type="Proteomes" id="UP000199058">
    <property type="component" value="Unassembled WGS sequence"/>
</dbReference>
<dbReference type="Gene3D" id="3.40.50.1820">
    <property type="entry name" value="alpha/beta hydrolase"/>
    <property type="match status" value="1"/>
</dbReference>
<reference evidence="3 4" key="1">
    <citation type="submission" date="2016-10" db="EMBL/GenBank/DDBJ databases">
        <authorList>
            <person name="de Groot N.N."/>
        </authorList>
    </citation>
    <scope>NUCLEOTIDE SEQUENCE [LARGE SCALE GENOMIC DNA]</scope>
    <source>
        <strain evidence="3 4">DSM 18438</strain>
    </source>
</reference>
<dbReference type="InterPro" id="IPR029058">
    <property type="entry name" value="AB_hydrolase_fold"/>
</dbReference>
<gene>
    <name evidence="3" type="ORF">SAMN05660443_0919</name>
</gene>
<feature type="transmembrane region" description="Helical" evidence="1">
    <location>
        <begin position="6"/>
        <end position="23"/>
    </location>
</feature>
<accession>A0A1I1EWX1</accession>
<evidence type="ECO:0000313" key="3">
    <source>
        <dbReference type="EMBL" id="SFB91689.1"/>
    </source>
</evidence>
<organism evidence="3 4">
    <name type="scientific">Marinospirillum celere</name>
    <dbReference type="NCBI Taxonomy" id="1122252"/>
    <lineage>
        <taxon>Bacteria</taxon>
        <taxon>Pseudomonadati</taxon>
        <taxon>Pseudomonadota</taxon>
        <taxon>Gammaproteobacteria</taxon>
        <taxon>Oceanospirillales</taxon>
        <taxon>Oceanospirillaceae</taxon>
        <taxon>Marinospirillum</taxon>
    </lineage>
</organism>
<evidence type="ECO:0000256" key="1">
    <source>
        <dbReference type="SAM" id="Phobius"/>
    </source>
</evidence>
<sequence length="272" mass="30343">MLLRLGLVLGLFYLSLVVLMWLFQERLVYLPHMGREQIATPTDIGLDWQAVELTTEDDLRLDAWWLPAENSRAAVLFLHGNAGNISHRLRSLEQFNRLDLSVLILDYRGYGRSEGKPSEAGTALDADAGWRWLKEESGHDPSQLVVFGRSLGSAVAAELASRTDPAALILESPFRSVPDLGQRLYPWLPVRPLARLNYPTIDYVTQRSAPLLVIHSEDDEIIPFAEGQAVYEAATHPKQLLVIQGGHNTGFLDSEATYLPAIDDFLKGALKM</sequence>
<dbReference type="InterPro" id="IPR022742">
    <property type="entry name" value="Hydrolase_4"/>
</dbReference>
<feature type="domain" description="Serine aminopeptidase S33" evidence="2">
    <location>
        <begin position="70"/>
        <end position="179"/>
    </location>
</feature>
<keyword evidence="4" id="KW-1185">Reference proteome</keyword>
<evidence type="ECO:0000313" key="4">
    <source>
        <dbReference type="Proteomes" id="UP000199058"/>
    </source>
</evidence>
<dbReference type="SUPFAM" id="SSF53474">
    <property type="entry name" value="alpha/beta-Hydrolases"/>
    <property type="match status" value="1"/>
</dbReference>
<dbReference type="EMBL" id="FOLH01000001">
    <property type="protein sequence ID" value="SFB91689.1"/>
    <property type="molecule type" value="Genomic_DNA"/>
</dbReference>
<dbReference type="PANTHER" id="PTHR12277:SF81">
    <property type="entry name" value="PROTEIN ABHD13"/>
    <property type="match status" value="1"/>
</dbReference>
<keyword evidence="1" id="KW-0472">Membrane</keyword>
<keyword evidence="1" id="KW-1133">Transmembrane helix</keyword>
<keyword evidence="1" id="KW-0812">Transmembrane</keyword>
<evidence type="ECO:0000259" key="2">
    <source>
        <dbReference type="Pfam" id="PF12146"/>
    </source>
</evidence>
<proteinExistence type="predicted"/>
<protein>
    <recommendedName>
        <fullName evidence="2">Serine aminopeptidase S33 domain-containing protein</fullName>
    </recommendedName>
</protein>
<dbReference type="AlphaFoldDB" id="A0A1I1EWX1"/>
<dbReference type="Pfam" id="PF12146">
    <property type="entry name" value="Hydrolase_4"/>
    <property type="match status" value="1"/>
</dbReference>